<keyword evidence="2" id="KW-1185">Reference proteome</keyword>
<dbReference type="InterPro" id="IPR027417">
    <property type="entry name" value="P-loop_NTPase"/>
</dbReference>
<dbReference type="EMBL" id="FNUZ01000001">
    <property type="protein sequence ID" value="SEF43645.1"/>
    <property type="molecule type" value="Genomic_DNA"/>
</dbReference>
<accession>A0A1H5RZ97</accession>
<dbReference type="SUPFAM" id="SSF52540">
    <property type="entry name" value="P-loop containing nucleoside triphosphate hydrolases"/>
    <property type="match status" value="1"/>
</dbReference>
<dbReference type="AlphaFoldDB" id="A0A1H5RZ97"/>
<name>A0A1H5RZ97_9RHOB</name>
<gene>
    <name evidence="1" type="ORF">SAMN04488045_0044</name>
</gene>
<protein>
    <submittedName>
        <fullName evidence="1">Uncharacterized protein</fullName>
    </submittedName>
</protein>
<evidence type="ECO:0000313" key="2">
    <source>
        <dbReference type="Proteomes" id="UP000236752"/>
    </source>
</evidence>
<dbReference type="OrthoDB" id="7322951at2"/>
<sequence length="309" mass="32178">MSVVTVRAHDTVEAMEMVAQKLGPDALILSCKSKNGMIEIVASDSPIDVANVPSKPVEKPAEIAEVTAPPAPEATSGVVDIEIAENAPRRASFADQFKSQAMATPSKGMLDIDMVLNAPRVVLVGPAGAGKSLVATQLAAAMLDVSEARSLRFGYCGSGSHSDAAYLAQKAKLLGIDLTFADPRNFSGVRRGHTDIVVVSGKGAEGPLQAAALGVPMGARTVLVLPAGLRADRISYEIKRWAAPDMGVIFTCEPAFPPDGKDFEAVAQAGVTRLWTSFNDRILAGLITATEAPASKAAMPVSDIQGENT</sequence>
<proteinExistence type="predicted"/>
<dbReference type="RefSeq" id="WP_103908471.1">
    <property type="nucleotide sequence ID" value="NZ_FNUZ01000001.1"/>
</dbReference>
<evidence type="ECO:0000313" key="1">
    <source>
        <dbReference type="EMBL" id="SEF43645.1"/>
    </source>
</evidence>
<dbReference type="Proteomes" id="UP000236752">
    <property type="component" value="Unassembled WGS sequence"/>
</dbReference>
<organism evidence="1 2">
    <name type="scientific">Thalassococcus halodurans</name>
    <dbReference type="NCBI Taxonomy" id="373675"/>
    <lineage>
        <taxon>Bacteria</taxon>
        <taxon>Pseudomonadati</taxon>
        <taxon>Pseudomonadota</taxon>
        <taxon>Alphaproteobacteria</taxon>
        <taxon>Rhodobacterales</taxon>
        <taxon>Roseobacteraceae</taxon>
        <taxon>Thalassococcus</taxon>
    </lineage>
</organism>
<reference evidence="1 2" key="1">
    <citation type="submission" date="2016-10" db="EMBL/GenBank/DDBJ databases">
        <authorList>
            <person name="de Groot N.N."/>
        </authorList>
    </citation>
    <scope>NUCLEOTIDE SEQUENCE [LARGE SCALE GENOMIC DNA]</scope>
    <source>
        <strain evidence="1 2">DSM 26915</strain>
    </source>
</reference>